<proteinExistence type="predicted"/>
<feature type="domain" description="Neutral/alkaline non-lysosomal ceramidase N-terminal" evidence="1">
    <location>
        <begin position="27"/>
        <end position="249"/>
    </location>
</feature>
<gene>
    <name evidence="2" type="ORF">METZ01_LOCUS292855</name>
</gene>
<sequence>MLRWIGFALILCAPLRAAEFSIATFTADVTVPIGHGMMGGLWKSKTVADPLFAKGIVLIGGEKPVVFVSVDWCEIRNEAFDRWRDALAEAVGTTHERVLVSAIHQHEAPVADLEAQRILERLKLDGSICDLKFHEQAVQRVARAAKIAMKNRHPITDIGMGQAKVEKIASNRRYVLPDGKISFGRGSASGRNVLAANAPEGTIDPWLKTLSFWNGEKAVAALSGYATHPMSYYRTGEVSADFPGMARAKRQKDTPDCLQIYFSGASGNVTAGKYNTGA</sequence>
<accession>A0A382LYN1</accession>
<dbReference type="AlphaFoldDB" id="A0A382LYN1"/>
<evidence type="ECO:0000259" key="1">
    <source>
        <dbReference type="Pfam" id="PF04734"/>
    </source>
</evidence>
<feature type="non-terminal residue" evidence="2">
    <location>
        <position position="278"/>
    </location>
</feature>
<reference evidence="2" key="1">
    <citation type="submission" date="2018-05" db="EMBL/GenBank/DDBJ databases">
        <authorList>
            <person name="Lanie J.A."/>
            <person name="Ng W.-L."/>
            <person name="Kazmierczak K.M."/>
            <person name="Andrzejewski T.M."/>
            <person name="Davidsen T.M."/>
            <person name="Wayne K.J."/>
            <person name="Tettelin H."/>
            <person name="Glass J.I."/>
            <person name="Rusch D."/>
            <person name="Podicherti R."/>
            <person name="Tsui H.-C.T."/>
            <person name="Winkler M.E."/>
        </authorList>
    </citation>
    <scope>NUCLEOTIDE SEQUENCE</scope>
</reference>
<organism evidence="2">
    <name type="scientific">marine metagenome</name>
    <dbReference type="NCBI Taxonomy" id="408172"/>
    <lineage>
        <taxon>unclassified sequences</taxon>
        <taxon>metagenomes</taxon>
        <taxon>ecological metagenomes</taxon>
    </lineage>
</organism>
<dbReference type="InterPro" id="IPR031329">
    <property type="entry name" value="NEUT/ALK_ceramidase_N"/>
</dbReference>
<dbReference type="Pfam" id="PF04734">
    <property type="entry name" value="Ceramidase_alk"/>
    <property type="match status" value="1"/>
</dbReference>
<dbReference type="EMBL" id="UINC01089156">
    <property type="protein sequence ID" value="SVC40001.1"/>
    <property type="molecule type" value="Genomic_DNA"/>
</dbReference>
<name>A0A382LYN1_9ZZZZ</name>
<evidence type="ECO:0000313" key="2">
    <source>
        <dbReference type="EMBL" id="SVC40001.1"/>
    </source>
</evidence>
<protein>
    <recommendedName>
        <fullName evidence="1">Neutral/alkaline non-lysosomal ceramidase N-terminal domain-containing protein</fullName>
    </recommendedName>
</protein>